<dbReference type="SUPFAM" id="SSF56935">
    <property type="entry name" value="Porins"/>
    <property type="match status" value="1"/>
</dbReference>
<dbReference type="PANTHER" id="PTHR30069:SF46">
    <property type="entry name" value="OAR PROTEIN"/>
    <property type="match status" value="1"/>
</dbReference>
<dbReference type="InterPro" id="IPR036942">
    <property type="entry name" value="Beta-barrel_TonB_sf"/>
</dbReference>
<keyword evidence="6" id="KW-0998">Cell outer membrane</keyword>
<evidence type="ECO:0000256" key="1">
    <source>
        <dbReference type="ARBA" id="ARBA00004571"/>
    </source>
</evidence>
<evidence type="ECO:0000256" key="5">
    <source>
        <dbReference type="ARBA" id="ARBA00023136"/>
    </source>
</evidence>
<evidence type="ECO:0000256" key="4">
    <source>
        <dbReference type="ARBA" id="ARBA00022692"/>
    </source>
</evidence>
<dbReference type="Proteomes" id="UP000076079">
    <property type="component" value="Chromosome"/>
</dbReference>
<dbReference type="InterPro" id="IPR057601">
    <property type="entry name" value="Oar-like_b-barrel"/>
</dbReference>
<dbReference type="InterPro" id="IPR039426">
    <property type="entry name" value="TonB-dep_rcpt-like"/>
</dbReference>
<keyword evidence="9" id="KW-0675">Receptor</keyword>
<dbReference type="AlphaFoldDB" id="A0A143PGY3"/>
<dbReference type="OrthoDB" id="97893at2"/>
<evidence type="ECO:0000313" key="10">
    <source>
        <dbReference type="Proteomes" id="UP000076079"/>
    </source>
</evidence>
<dbReference type="Gene3D" id="2.40.170.20">
    <property type="entry name" value="TonB-dependent receptor, beta-barrel domain"/>
    <property type="match status" value="1"/>
</dbReference>
<dbReference type="PANTHER" id="PTHR30069">
    <property type="entry name" value="TONB-DEPENDENT OUTER MEMBRANE RECEPTOR"/>
    <property type="match status" value="1"/>
</dbReference>
<feature type="signal peptide" evidence="7">
    <location>
        <begin position="1"/>
        <end position="26"/>
    </location>
</feature>
<sequence length="1080" mass="118224" precursor="true">MTFPLVARFAIVCALLLVPLSVPTSAQETSGTILGELVDQTGAVLPQVKVVITSVDTGRIREVATNHVGQYSASVPVGNYEISFLLPNFQPFTARGISLHVNDRLQVNGKLVVGAVDALTVTAERLVQPTATVRHLVPLAAIQELPLLTRTLVQLVTLVPGVSSDLREDACFCDQGNLDISINGARRSAVNWLLDGASNVNGWNNYTLVTTPSLEAIQEVNVITSSYGAEWARNGGGVVNAVTKSGSNRFSGSAYEFLRNDALNANSFFRNMSPQEQINSSPPRLRYNNFGYTIGGPVLPDRKKLFFFFSEEWRRSHRDKESSGPFPVPDPTWLTDPSSVNYVAPELRDANAVRLLALWPAPNVPGTNQYRTTITNQLLTRQEFVRADYNMTATWSLTGRYLRDQVDSYGEYLVVPDLSPGHRSSLGQLAVVETRRAGGRLLHELSYQLSVHRQGRDDRMLTRDEAGVLIPEIFPENVAGLIPSVFVGGLTPLDGLQPFPREYLNHTFSSALTLERGTHVLKAGGLAAFEHVNSNLFADRTQGSFNFQGSDGSTAFQNFLQGNAAGTCGESCTYAETDIDVVNRFRSGRYELFAQDTWRILRNVTLDLGLRYAFYPPLTDADDKLFAFSPDAYDPTQAPTFADPDGFFVLSGTGNLFNGIRIAGKDSPHGRALYAADTNNLQPRIGAAWDPRGAGRLIVRAGYGMYFDHTQAGMVAQNVQESFYDPFRTDLVVGNPPLSDPAAGMVITPFAVLTPVALSTTDRFVAPRWQQWNVGMQRRLYSRGMIDVGYLGSRGDHLLRSVDINQPQPDDVLARDGQAHLVRPFQGYHAIVMRETTAMSRYHALATSFRHEAGRAGSALVSYTLSRSAADATYDNSEMDDPQNPLDRTSEFGAARTDRTHIFTASYVYELPFGRGDSGGWRTHLFGGWQIAGITRIESGPAARLQIANCNYNGSCFPGALRPNQVGDPAAGEQNGLLWFDPSAFVPSPGGEYGDAPIAPFRLPGRHQWDFAVSKSVSLGGTTRLQLRTDLINAFNQTQFLDVASSCGGTTTCARPGSRFGQVVSARPAREIQVGVRLYW</sequence>
<feature type="domain" description="TonB-dependent transporter Oar-like beta-barrel" evidence="8">
    <location>
        <begin position="242"/>
        <end position="1073"/>
    </location>
</feature>
<comment type="subcellular location">
    <subcellularLocation>
        <location evidence="1">Cell outer membrane</location>
        <topology evidence="1">Multi-pass membrane protein</topology>
    </subcellularLocation>
</comment>
<evidence type="ECO:0000256" key="7">
    <source>
        <dbReference type="SAM" id="SignalP"/>
    </source>
</evidence>
<dbReference type="RefSeq" id="WP_110169600.1">
    <property type="nucleotide sequence ID" value="NZ_CP015136.1"/>
</dbReference>
<dbReference type="Pfam" id="PF25183">
    <property type="entry name" value="OMP_b-brl_4"/>
    <property type="match status" value="1"/>
</dbReference>
<gene>
    <name evidence="9" type="ORF">LuPra_00852</name>
</gene>
<keyword evidence="7" id="KW-0732">Signal</keyword>
<keyword evidence="3" id="KW-1134">Transmembrane beta strand</keyword>
<name>A0A143PGY3_LUTPR</name>
<keyword evidence="5" id="KW-0472">Membrane</keyword>
<reference evidence="9 10" key="1">
    <citation type="journal article" date="2016" name="Genome Announc.">
        <title>First Complete Genome Sequence of a Subdivision 6 Acidobacterium Strain.</title>
        <authorList>
            <person name="Huang S."/>
            <person name="Vieira S."/>
            <person name="Bunk B."/>
            <person name="Riedel T."/>
            <person name="Sproer C."/>
            <person name="Overmann J."/>
        </authorList>
    </citation>
    <scope>NUCLEOTIDE SEQUENCE [LARGE SCALE GENOMIC DNA]</scope>
    <source>
        <strain evidence="10">DSM 100886 HEG_-6_39</strain>
    </source>
</reference>
<organism evidence="9 10">
    <name type="scientific">Luteitalea pratensis</name>
    <dbReference type="NCBI Taxonomy" id="1855912"/>
    <lineage>
        <taxon>Bacteria</taxon>
        <taxon>Pseudomonadati</taxon>
        <taxon>Acidobacteriota</taxon>
        <taxon>Vicinamibacteria</taxon>
        <taxon>Vicinamibacterales</taxon>
        <taxon>Vicinamibacteraceae</taxon>
        <taxon>Luteitalea</taxon>
    </lineage>
</organism>
<dbReference type="Gene3D" id="2.170.130.10">
    <property type="entry name" value="TonB-dependent receptor, plug domain"/>
    <property type="match status" value="1"/>
</dbReference>
<feature type="chain" id="PRO_5007511297" evidence="7">
    <location>
        <begin position="27"/>
        <end position="1080"/>
    </location>
</feature>
<dbReference type="Pfam" id="PF13620">
    <property type="entry name" value="CarboxypepD_reg"/>
    <property type="match status" value="1"/>
</dbReference>
<dbReference type="STRING" id="1855912.LuPra_00852"/>
<evidence type="ECO:0000256" key="3">
    <source>
        <dbReference type="ARBA" id="ARBA00022452"/>
    </source>
</evidence>
<dbReference type="Gene3D" id="2.60.40.1120">
    <property type="entry name" value="Carboxypeptidase-like, regulatory domain"/>
    <property type="match status" value="1"/>
</dbReference>
<reference evidence="10" key="2">
    <citation type="submission" date="2016-04" db="EMBL/GenBank/DDBJ databases">
        <title>First Complete Genome Sequence of a Subdivision 6 Acidobacterium.</title>
        <authorList>
            <person name="Huang S."/>
            <person name="Vieira S."/>
            <person name="Bunk B."/>
            <person name="Riedel T."/>
            <person name="Sproeer C."/>
            <person name="Overmann J."/>
        </authorList>
    </citation>
    <scope>NUCLEOTIDE SEQUENCE [LARGE SCALE GENOMIC DNA]</scope>
    <source>
        <strain evidence="10">DSM 100886 HEG_-6_39</strain>
    </source>
</reference>
<protein>
    <submittedName>
        <fullName evidence="9">Outer membrane receptor for ferrienterochelin and colicins</fullName>
    </submittedName>
</protein>
<dbReference type="EMBL" id="CP015136">
    <property type="protein sequence ID" value="AMY07676.1"/>
    <property type="molecule type" value="Genomic_DNA"/>
</dbReference>
<keyword evidence="2" id="KW-0813">Transport</keyword>
<proteinExistence type="predicted"/>
<dbReference type="GO" id="GO:0015344">
    <property type="term" value="F:siderophore uptake transmembrane transporter activity"/>
    <property type="evidence" value="ECO:0007669"/>
    <property type="project" value="TreeGrafter"/>
</dbReference>
<dbReference type="SUPFAM" id="SSF49464">
    <property type="entry name" value="Carboxypeptidase regulatory domain-like"/>
    <property type="match status" value="1"/>
</dbReference>
<keyword evidence="4" id="KW-0812">Transmembrane</keyword>
<accession>A0A143PGY3</accession>
<dbReference type="InterPro" id="IPR037066">
    <property type="entry name" value="Plug_dom_sf"/>
</dbReference>
<dbReference type="InterPro" id="IPR008969">
    <property type="entry name" value="CarboxyPept-like_regulatory"/>
</dbReference>
<evidence type="ECO:0000313" key="9">
    <source>
        <dbReference type="EMBL" id="AMY07676.1"/>
    </source>
</evidence>
<dbReference type="GO" id="GO:0009279">
    <property type="term" value="C:cell outer membrane"/>
    <property type="evidence" value="ECO:0007669"/>
    <property type="project" value="UniProtKB-SubCell"/>
</dbReference>
<dbReference type="GO" id="GO:0044718">
    <property type="term" value="P:siderophore transmembrane transport"/>
    <property type="evidence" value="ECO:0007669"/>
    <property type="project" value="TreeGrafter"/>
</dbReference>
<evidence type="ECO:0000256" key="6">
    <source>
        <dbReference type="ARBA" id="ARBA00023237"/>
    </source>
</evidence>
<dbReference type="KEGG" id="abac:LuPra_00852"/>
<keyword evidence="10" id="KW-1185">Reference proteome</keyword>
<evidence type="ECO:0000256" key="2">
    <source>
        <dbReference type="ARBA" id="ARBA00022448"/>
    </source>
</evidence>
<evidence type="ECO:0000259" key="8">
    <source>
        <dbReference type="Pfam" id="PF25183"/>
    </source>
</evidence>